<dbReference type="Pfam" id="PF08459">
    <property type="entry name" value="UvrC_RNaseH_dom"/>
    <property type="match status" value="1"/>
</dbReference>
<feature type="domain" description="GIY-YIG" evidence="9">
    <location>
        <begin position="25"/>
        <end position="104"/>
    </location>
</feature>
<evidence type="ECO:0000256" key="6">
    <source>
        <dbReference type="ARBA" id="ARBA00023236"/>
    </source>
</evidence>
<dbReference type="SMART" id="SM00465">
    <property type="entry name" value="GIYc"/>
    <property type="match status" value="1"/>
</dbReference>
<dbReference type="InterPro" id="IPR041663">
    <property type="entry name" value="DisA/LigA_HHH"/>
</dbReference>
<dbReference type="InterPro" id="IPR038476">
    <property type="entry name" value="UvrC_RNase_H_dom_sf"/>
</dbReference>
<evidence type="ECO:0000259" key="8">
    <source>
        <dbReference type="PROSITE" id="PS50151"/>
    </source>
</evidence>
<dbReference type="Gene3D" id="3.30.420.340">
    <property type="entry name" value="UvrC, RNAse H endonuclease domain"/>
    <property type="match status" value="1"/>
</dbReference>
<gene>
    <name evidence="7" type="primary">uvrC</name>
    <name evidence="11" type="ORF">ETSY1_00460</name>
</gene>
<name>W4M0Y5_ENTF1</name>
<dbReference type="GO" id="GO:0009381">
    <property type="term" value="F:excinuclease ABC activity"/>
    <property type="evidence" value="ECO:0007669"/>
    <property type="project" value="UniProtKB-UniRule"/>
</dbReference>
<dbReference type="AlphaFoldDB" id="W4M0Y5"/>
<dbReference type="HOGENOM" id="CLU_014841_3_2_7"/>
<keyword evidence="4 7" id="KW-0267">Excision nuclease</keyword>
<evidence type="ECO:0000259" key="9">
    <source>
        <dbReference type="PROSITE" id="PS50164"/>
    </source>
</evidence>
<dbReference type="InterPro" id="IPR035901">
    <property type="entry name" value="GIY-YIG_endonuc_sf"/>
</dbReference>
<comment type="subunit">
    <text evidence="7">Interacts with UvrB in an incision complex.</text>
</comment>
<keyword evidence="2 7" id="KW-0227">DNA damage</keyword>
<dbReference type="FunFam" id="3.40.1440.10:FF:000001">
    <property type="entry name" value="UvrABC system protein C"/>
    <property type="match status" value="1"/>
</dbReference>
<dbReference type="PANTHER" id="PTHR30562">
    <property type="entry name" value="UVRC/OXIDOREDUCTASE"/>
    <property type="match status" value="1"/>
</dbReference>
<dbReference type="GO" id="GO:0009432">
    <property type="term" value="P:SOS response"/>
    <property type="evidence" value="ECO:0007669"/>
    <property type="project" value="UniProtKB-UniRule"/>
</dbReference>
<dbReference type="InterPro" id="IPR010994">
    <property type="entry name" value="RuvA_2-like"/>
</dbReference>
<dbReference type="Pfam" id="PF01541">
    <property type="entry name" value="GIY-YIG"/>
    <property type="match status" value="1"/>
</dbReference>
<dbReference type="SUPFAM" id="SSF82771">
    <property type="entry name" value="GIY-YIG endonuclease"/>
    <property type="match status" value="1"/>
</dbReference>
<keyword evidence="5 7" id="KW-0234">DNA repair</keyword>
<evidence type="ECO:0000256" key="1">
    <source>
        <dbReference type="ARBA" id="ARBA00022490"/>
    </source>
</evidence>
<evidence type="ECO:0000256" key="3">
    <source>
        <dbReference type="ARBA" id="ARBA00022769"/>
    </source>
</evidence>
<protein>
    <recommendedName>
        <fullName evidence="7">UvrABC system protein C</fullName>
        <shortName evidence="7">Protein UvrC</shortName>
    </recommendedName>
    <alternativeName>
        <fullName evidence="7">Excinuclease ABC subunit C</fullName>
    </alternativeName>
</protein>
<dbReference type="PROSITE" id="PS50165">
    <property type="entry name" value="UVRC"/>
    <property type="match status" value="1"/>
</dbReference>
<dbReference type="InterPro" id="IPR001162">
    <property type="entry name" value="UvrC_RNase_H_dom"/>
</dbReference>
<evidence type="ECO:0000313" key="12">
    <source>
        <dbReference type="Proteomes" id="UP000019141"/>
    </source>
</evidence>
<evidence type="ECO:0000256" key="5">
    <source>
        <dbReference type="ARBA" id="ARBA00023204"/>
    </source>
</evidence>
<sequence>MNEAFSQDKKAHMDALREQIERFPHAPGVYLMKDASDTIVYVGKAKNLRNRVKQYVSNSGDPRYHIRLGMLSVVTVDFLVTHTEKEALILENTLIKKHHPRFNIALRDDKNHIHLRLDPKQRYPRLTIVRRPGKDKAHYFGPYASSQAVRETLRVLARAFPLRSCTDAVMNSRSRPCLYHEIGQCVAPCVPGYTTEAEYQELVEQVTLHLRGRSDDIVKTLKAQIREASDDLRFEDAARLYRRLQAMEETTGKQRVTSVKQRDQDIFGYYRAGDTVQIQTLNVRSGQLVGGRAYTFTEQFEPDIEYLMSSFLNQYYADNPHIPREVLLPCALHDAESLTELLSEKKERQVVLEVPQRGDKYHMVQLAMKNAELSYQKELDADAEMQRALEELQKKLRLRQLPRRIECFDISNISGNQPVGSMVTFQDGEPDKQRYRRFRIQTLEGPNDFGMMLEVLRRRYRRALEEDDFPDLLMVDGGKGQLQMAVRALDELGITDLDVVGIAKSRLKVDEDGGNRHHSDERLFRPGRKNPVTFLPNSPALHVLVRVRDEAHRFAITYHKNLRSKQTLRSELEDIPGVGAGRRTQLLRHFGSLKQIREASLPELKSVPGLPERVAQAVYDHFHVHAQAVPAG</sequence>
<dbReference type="GO" id="GO:0009380">
    <property type="term" value="C:excinuclease repair complex"/>
    <property type="evidence" value="ECO:0007669"/>
    <property type="project" value="InterPro"/>
</dbReference>
<comment type="subcellular location">
    <subcellularLocation>
        <location evidence="7">Cytoplasm</location>
    </subcellularLocation>
</comment>
<evidence type="ECO:0000313" key="11">
    <source>
        <dbReference type="EMBL" id="ETX03317.1"/>
    </source>
</evidence>
<dbReference type="Gene3D" id="1.10.150.20">
    <property type="entry name" value="5' to 3' exonuclease, C-terminal subdomain"/>
    <property type="match status" value="1"/>
</dbReference>
<accession>W4M0Y5</accession>
<dbReference type="CDD" id="cd10434">
    <property type="entry name" value="GIY-YIG_UvrC_Cho"/>
    <property type="match status" value="1"/>
</dbReference>
<evidence type="ECO:0000259" key="10">
    <source>
        <dbReference type="PROSITE" id="PS50165"/>
    </source>
</evidence>
<proteinExistence type="inferred from homology"/>
<dbReference type="EMBL" id="AZHW01000061">
    <property type="protein sequence ID" value="ETX03317.1"/>
    <property type="molecule type" value="Genomic_DNA"/>
</dbReference>
<dbReference type="GO" id="GO:0003677">
    <property type="term" value="F:DNA binding"/>
    <property type="evidence" value="ECO:0007669"/>
    <property type="project" value="UniProtKB-UniRule"/>
</dbReference>
<comment type="similarity">
    <text evidence="7">Belongs to the UvrC family.</text>
</comment>
<dbReference type="PROSITE" id="PS50164">
    <property type="entry name" value="GIY_YIG"/>
    <property type="match status" value="1"/>
</dbReference>
<organism evidence="11 12">
    <name type="scientific">Entotheonella factor</name>
    <dbReference type="NCBI Taxonomy" id="1429438"/>
    <lineage>
        <taxon>Bacteria</taxon>
        <taxon>Pseudomonadati</taxon>
        <taxon>Nitrospinota/Tectimicrobiota group</taxon>
        <taxon>Candidatus Tectimicrobiota</taxon>
        <taxon>Candidatus Entotheonellia</taxon>
        <taxon>Candidatus Entotheonellales</taxon>
        <taxon>Candidatus Entotheonellaceae</taxon>
        <taxon>Candidatus Entotheonella</taxon>
    </lineage>
</organism>
<feature type="domain" description="UvrC family homology region profile" evidence="10">
    <location>
        <begin position="266"/>
        <end position="489"/>
    </location>
</feature>
<keyword evidence="12" id="KW-1185">Reference proteome</keyword>
<dbReference type="PATRIC" id="fig|1429438.4.peg.279"/>
<keyword evidence="3 7" id="KW-0228">DNA excision</keyword>
<dbReference type="NCBIfam" id="NF001824">
    <property type="entry name" value="PRK00558.1-5"/>
    <property type="match status" value="1"/>
</dbReference>
<keyword evidence="6 7" id="KW-0742">SOS response</keyword>
<dbReference type="SUPFAM" id="SSF46600">
    <property type="entry name" value="C-terminal UvrC-binding domain of UvrB"/>
    <property type="match status" value="1"/>
</dbReference>
<evidence type="ECO:0000256" key="7">
    <source>
        <dbReference type="HAMAP-Rule" id="MF_00203"/>
    </source>
</evidence>
<comment type="caution">
    <text evidence="11">The sequence shown here is derived from an EMBL/GenBank/DDBJ whole genome shotgun (WGS) entry which is preliminary data.</text>
</comment>
<keyword evidence="1 7" id="KW-0963">Cytoplasm</keyword>
<dbReference type="FunFam" id="3.30.420.340:FF:000001">
    <property type="entry name" value="UvrABC system protein C"/>
    <property type="match status" value="1"/>
</dbReference>
<evidence type="ECO:0000256" key="2">
    <source>
        <dbReference type="ARBA" id="ARBA00022763"/>
    </source>
</evidence>
<dbReference type="GO" id="GO:0005737">
    <property type="term" value="C:cytoplasm"/>
    <property type="evidence" value="ECO:0007669"/>
    <property type="project" value="UniProtKB-SubCell"/>
</dbReference>
<dbReference type="InterPro" id="IPR004791">
    <property type="entry name" value="UvrC"/>
</dbReference>
<reference evidence="11 12" key="1">
    <citation type="journal article" date="2014" name="Nature">
        <title>An environmental bacterial taxon with a large and distinct metabolic repertoire.</title>
        <authorList>
            <person name="Wilson M.C."/>
            <person name="Mori T."/>
            <person name="Ruckert C."/>
            <person name="Uria A.R."/>
            <person name="Helf M.J."/>
            <person name="Takada K."/>
            <person name="Gernert C."/>
            <person name="Steffens U.A."/>
            <person name="Heycke N."/>
            <person name="Schmitt S."/>
            <person name="Rinke C."/>
            <person name="Helfrich E.J."/>
            <person name="Brachmann A.O."/>
            <person name="Gurgui C."/>
            <person name="Wakimoto T."/>
            <person name="Kracht M."/>
            <person name="Crusemann M."/>
            <person name="Hentschel U."/>
            <person name="Abe I."/>
            <person name="Matsunaga S."/>
            <person name="Kalinowski J."/>
            <person name="Takeyama H."/>
            <person name="Piel J."/>
        </authorList>
    </citation>
    <scope>NUCLEOTIDE SEQUENCE [LARGE SCALE GENOMIC DNA]</scope>
    <source>
        <strain evidence="12">TSY1</strain>
    </source>
</reference>
<feature type="domain" description="UVR" evidence="8">
    <location>
        <begin position="215"/>
        <end position="250"/>
    </location>
</feature>
<dbReference type="InterPro" id="IPR000305">
    <property type="entry name" value="GIY-YIG_endonuc"/>
</dbReference>
<dbReference type="PROSITE" id="PS50151">
    <property type="entry name" value="UVR"/>
    <property type="match status" value="1"/>
</dbReference>
<dbReference type="Pfam" id="PF22920">
    <property type="entry name" value="UvrC_RNaseH"/>
    <property type="match status" value="1"/>
</dbReference>
<dbReference type="Pfam" id="PF12826">
    <property type="entry name" value="HHH_2"/>
    <property type="match status" value="1"/>
</dbReference>
<dbReference type="SUPFAM" id="SSF47781">
    <property type="entry name" value="RuvA domain 2-like"/>
    <property type="match status" value="1"/>
</dbReference>
<dbReference type="NCBIfam" id="TIGR00194">
    <property type="entry name" value="uvrC"/>
    <property type="match status" value="1"/>
</dbReference>
<dbReference type="InterPro" id="IPR047296">
    <property type="entry name" value="GIY-YIG_UvrC_Cho"/>
</dbReference>
<dbReference type="PANTHER" id="PTHR30562:SF1">
    <property type="entry name" value="UVRABC SYSTEM PROTEIN C"/>
    <property type="match status" value="1"/>
</dbReference>
<dbReference type="Proteomes" id="UP000019141">
    <property type="component" value="Unassembled WGS sequence"/>
</dbReference>
<comment type="function">
    <text evidence="7">The UvrABC repair system catalyzes the recognition and processing of DNA lesions. UvrC both incises the 5' and 3' sides of the lesion. The N-terminal half is responsible for the 3' incision and the C-terminal half is responsible for the 5' incision.</text>
</comment>
<dbReference type="InterPro" id="IPR001943">
    <property type="entry name" value="UVR_dom"/>
</dbReference>
<dbReference type="InterPro" id="IPR036876">
    <property type="entry name" value="UVR_dom_sf"/>
</dbReference>
<dbReference type="Gene3D" id="3.40.1440.10">
    <property type="entry name" value="GIY-YIG endonuclease"/>
    <property type="match status" value="1"/>
</dbReference>
<dbReference type="HAMAP" id="MF_00203">
    <property type="entry name" value="UvrC"/>
    <property type="match status" value="1"/>
</dbReference>
<dbReference type="InterPro" id="IPR050066">
    <property type="entry name" value="UvrABC_protein_C"/>
</dbReference>
<evidence type="ECO:0000256" key="4">
    <source>
        <dbReference type="ARBA" id="ARBA00022881"/>
    </source>
</evidence>
<dbReference type="GO" id="GO:0006289">
    <property type="term" value="P:nucleotide-excision repair"/>
    <property type="evidence" value="ECO:0007669"/>
    <property type="project" value="UniProtKB-UniRule"/>
</dbReference>